<dbReference type="Proteomes" id="UP000789920">
    <property type="component" value="Unassembled WGS sequence"/>
</dbReference>
<evidence type="ECO:0000313" key="2">
    <source>
        <dbReference type="Proteomes" id="UP000789920"/>
    </source>
</evidence>
<organism evidence="1 2">
    <name type="scientific">Racocetra persica</name>
    <dbReference type="NCBI Taxonomy" id="160502"/>
    <lineage>
        <taxon>Eukaryota</taxon>
        <taxon>Fungi</taxon>
        <taxon>Fungi incertae sedis</taxon>
        <taxon>Mucoromycota</taxon>
        <taxon>Glomeromycotina</taxon>
        <taxon>Glomeromycetes</taxon>
        <taxon>Diversisporales</taxon>
        <taxon>Gigasporaceae</taxon>
        <taxon>Racocetra</taxon>
    </lineage>
</organism>
<accession>A0ACA9KF76</accession>
<sequence>MEFAPLGNLYEYLKSNNNITWETKIKALHDISIGLEHLHDSKLIHQDLHPGNLLFSSNADENFLNIADLGLCKPSNPDPQLNESQLIMQCWDARPDKRPTSKKLFQTIKDWYYDIRRNRQSEFIAQIEKAEKLAKDSSTNNALEVHYTIHPDAIYTSRLLNFANLSPPMNDSNFDEQLEKIFEAS</sequence>
<protein>
    <submittedName>
        <fullName evidence="1">21460_t:CDS:1</fullName>
    </submittedName>
</protein>
<evidence type="ECO:0000313" key="1">
    <source>
        <dbReference type="EMBL" id="CAG8466936.1"/>
    </source>
</evidence>
<dbReference type="EMBL" id="CAJVQC010000309">
    <property type="protein sequence ID" value="CAG8466936.1"/>
    <property type="molecule type" value="Genomic_DNA"/>
</dbReference>
<proteinExistence type="predicted"/>
<reference evidence="1" key="1">
    <citation type="submission" date="2021-06" db="EMBL/GenBank/DDBJ databases">
        <authorList>
            <person name="Kallberg Y."/>
            <person name="Tangrot J."/>
            <person name="Rosling A."/>
        </authorList>
    </citation>
    <scope>NUCLEOTIDE SEQUENCE</scope>
    <source>
        <strain evidence="1">MA461A</strain>
    </source>
</reference>
<keyword evidence="2" id="KW-1185">Reference proteome</keyword>
<name>A0ACA9KF76_9GLOM</name>
<comment type="caution">
    <text evidence="1">The sequence shown here is derived from an EMBL/GenBank/DDBJ whole genome shotgun (WGS) entry which is preliminary data.</text>
</comment>
<gene>
    <name evidence="1" type="ORF">RPERSI_LOCUS402</name>
</gene>